<dbReference type="InterPro" id="IPR001647">
    <property type="entry name" value="HTH_TetR"/>
</dbReference>
<keyword evidence="3" id="KW-0804">Transcription</keyword>
<dbReference type="InterPro" id="IPR009057">
    <property type="entry name" value="Homeodomain-like_sf"/>
</dbReference>
<dbReference type="PROSITE" id="PS50977">
    <property type="entry name" value="HTH_TETR_2"/>
    <property type="match status" value="1"/>
</dbReference>
<evidence type="ECO:0000313" key="6">
    <source>
        <dbReference type="EMBL" id="WTU43982.1"/>
    </source>
</evidence>
<evidence type="ECO:0000256" key="1">
    <source>
        <dbReference type="ARBA" id="ARBA00023015"/>
    </source>
</evidence>
<feature type="domain" description="HTH tetR-type" evidence="5">
    <location>
        <begin position="12"/>
        <end position="72"/>
    </location>
</feature>
<dbReference type="EMBL" id="CP108253">
    <property type="protein sequence ID" value="WTU43982.1"/>
    <property type="molecule type" value="Genomic_DNA"/>
</dbReference>
<evidence type="ECO:0000256" key="3">
    <source>
        <dbReference type="ARBA" id="ARBA00023163"/>
    </source>
</evidence>
<organism evidence="6">
    <name type="scientific">Streptomyces sp. NBC_00060</name>
    <dbReference type="NCBI Taxonomy" id="2975636"/>
    <lineage>
        <taxon>Bacteria</taxon>
        <taxon>Bacillati</taxon>
        <taxon>Actinomycetota</taxon>
        <taxon>Actinomycetes</taxon>
        <taxon>Kitasatosporales</taxon>
        <taxon>Streptomycetaceae</taxon>
        <taxon>Streptomyces</taxon>
    </lineage>
</organism>
<evidence type="ECO:0000256" key="2">
    <source>
        <dbReference type="ARBA" id="ARBA00023125"/>
    </source>
</evidence>
<dbReference type="InterPro" id="IPR054129">
    <property type="entry name" value="DesT_TetR_C"/>
</dbReference>
<dbReference type="PANTHER" id="PTHR30055:SF174">
    <property type="entry name" value="TRANSCRIPTIONAL REGULATORY PROTEIN (PROBABLY TETR-FAMILY)-RELATED"/>
    <property type="match status" value="1"/>
</dbReference>
<dbReference type="PRINTS" id="PR00455">
    <property type="entry name" value="HTHTETR"/>
</dbReference>
<dbReference type="Pfam" id="PF00440">
    <property type="entry name" value="TetR_N"/>
    <property type="match status" value="1"/>
</dbReference>
<sequence>MSGKRITRLTPDQRRTQLVDIGLEMLADRSLDELSTDEVARRAGISRGLLFHYFDSKRDFYRAVVAKECARFIEAVEPDPALPPVAWLQAFIDGFVAYVLEHRQVYLALVRGASGSHPAVADILGETREAVARHVVDAQRRMGMPESPRLDIASRGWMAFAEEAVTGWPVAEPGAREELTAFLESSFVSLLGTLDRPVGLAEVAARQAGASADALQ</sequence>
<dbReference type="GO" id="GO:0003700">
    <property type="term" value="F:DNA-binding transcription factor activity"/>
    <property type="evidence" value="ECO:0007669"/>
    <property type="project" value="TreeGrafter"/>
</dbReference>
<keyword evidence="2 4" id="KW-0238">DNA-binding</keyword>
<reference evidence="6" key="1">
    <citation type="submission" date="2022-10" db="EMBL/GenBank/DDBJ databases">
        <title>The complete genomes of actinobacterial strains from the NBC collection.</title>
        <authorList>
            <person name="Joergensen T.S."/>
            <person name="Alvarez Arevalo M."/>
            <person name="Sterndorff E.B."/>
            <person name="Faurdal D."/>
            <person name="Vuksanovic O."/>
            <person name="Mourched A.-S."/>
            <person name="Charusanti P."/>
            <person name="Shaw S."/>
            <person name="Blin K."/>
            <person name="Weber T."/>
        </authorList>
    </citation>
    <scope>NUCLEOTIDE SEQUENCE</scope>
    <source>
        <strain evidence="6">NBC_00060</strain>
    </source>
</reference>
<dbReference type="AlphaFoldDB" id="A0AAU2H6Y4"/>
<dbReference type="Gene3D" id="1.10.357.10">
    <property type="entry name" value="Tetracycline Repressor, domain 2"/>
    <property type="match status" value="1"/>
</dbReference>
<dbReference type="Pfam" id="PF21943">
    <property type="entry name" value="TetR_C_46"/>
    <property type="match status" value="1"/>
</dbReference>
<evidence type="ECO:0000259" key="5">
    <source>
        <dbReference type="PROSITE" id="PS50977"/>
    </source>
</evidence>
<evidence type="ECO:0000256" key="4">
    <source>
        <dbReference type="PROSITE-ProRule" id="PRU00335"/>
    </source>
</evidence>
<keyword evidence="1" id="KW-0805">Transcription regulation</keyword>
<dbReference type="GO" id="GO:0000976">
    <property type="term" value="F:transcription cis-regulatory region binding"/>
    <property type="evidence" value="ECO:0007669"/>
    <property type="project" value="TreeGrafter"/>
</dbReference>
<dbReference type="InterPro" id="IPR050109">
    <property type="entry name" value="HTH-type_TetR-like_transc_reg"/>
</dbReference>
<protein>
    <submittedName>
        <fullName evidence="6">TetR/AcrR family transcriptional regulator</fullName>
    </submittedName>
</protein>
<feature type="DNA-binding region" description="H-T-H motif" evidence="4">
    <location>
        <begin position="35"/>
        <end position="54"/>
    </location>
</feature>
<accession>A0AAU2H6Y4</accession>
<dbReference type="PANTHER" id="PTHR30055">
    <property type="entry name" value="HTH-TYPE TRANSCRIPTIONAL REGULATOR RUTR"/>
    <property type="match status" value="1"/>
</dbReference>
<proteinExistence type="predicted"/>
<gene>
    <name evidence="6" type="ORF">OHV25_32570</name>
</gene>
<name>A0AAU2H6Y4_9ACTN</name>
<dbReference type="SUPFAM" id="SSF46689">
    <property type="entry name" value="Homeodomain-like"/>
    <property type="match status" value="1"/>
</dbReference>